<dbReference type="EMBL" id="JACGCM010002660">
    <property type="protein sequence ID" value="KAF6137088.1"/>
    <property type="molecule type" value="Genomic_DNA"/>
</dbReference>
<keyword evidence="2" id="KW-1185">Reference proteome</keyword>
<dbReference type="InterPro" id="IPR029055">
    <property type="entry name" value="Ntn_hydrolases_N"/>
</dbReference>
<organism evidence="1 2">
    <name type="scientific">Kingdonia uniflora</name>
    <dbReference type="NCBI Taxonomy" id="39325"/>
    <lineage>
        <taxon>Eukaryota</taxon>
        <taxon>Viridiplantae</taxon>
        <taxon>Streptophyta</taxon>
        <taxon>Embryophyta</taxon>
        <taxon>Tracheophyta</taxon>
        <taxon>Spermatophyta</taxon>
        <taxon>Magnoliopsida</taxon>
        <taxon>Ranunculales</taxon>
        <taxon>Circaeasteraceae</taxon>
        <taxon>Kingdonia</taxon>
    </lineage>
</organism>
<dbReference type="SUPFAM" id="SSF56235">
    <property type="entry name" value="N-terminal nucleophile aminohydrolases (Ntn hydrolases)"/>
    <property type="match status" value="1"/>
</dbReference>
<sequence>MVLDLAPIPQLILASTSDNATEFAKSIRGLHTKVRRHLEVYAGVKERVDTIDTMLLSNLGILIGENAYEIDITVSLSKVVYVKLLSHYHRQEALPLPVSPIVSPIPGIHIREDIDEIRGLMSRGVENSLYVHDFFIKTKEICKNVVAAKSGCLKSVNRVLKSWEEAMEAKDTFSPFDISDFVADYVKKNKKDLERFALLVCGIVNQELTICKVTNYSKLELGQFVCGGSGRPFCLDFLLGRIRSDNMLNADMSFRKVQELCFDSLTLASLMDPHTGPNFTVHPVNLEGKYCNLETILCKKPNEYFFDECLHISHVLISGMHDLGVEIGFRKSSIKCISIRQRMYDFVLLSNPPHID</sequence>
<dbReference type="AlphaFoldDB" id="A0A7J7L3F1"/>
<reference evidence="1 2" key="1">
    <citation type="journal article" date="2020" name="IScience">
        <title>Genome Sequencing of the Endangered Kingdonia uniflora (Circaeasteraceae, Ranunculales) Reveals Potential Mechanisms of Evolutionary Specialization.</title>
        <authorList>
            <person name="Sun Y."/>
            <person name="Deng T."/>
            <person name="Zhang A."/>
            <person name="Moore M.J."/>
            <person name="Landis J.B."/>
            <person name="Lin N."/>
            <person name="Zhang H."/>
            <person name="Zhang X."/>
            <person name="Huang J."/>
            <person name="Zhang X."/>
            <person name="Sun H."/>
            <person name="Wang H."/>
        </authorList>
    </citation>
    <scope>NUCLEOTIDE SEQUENCE [LARGE SCALE GENOMIC DNA]</scope>
    <source>
        <strain evidence="1">TB1705</strain>
        <tissue evidence="1">Leaf</tissue>
    </source>
</reference>
<comment type="caution">
    <text evidence="1">The sequence shown here is derived from an EMBL/GenBank/DDBJ whole genome shotgun (WGS) entry which is preliminary data.</text>
</comment>
<proteinExistence type="predicted"/>
<dbReference type="Proteomes" id="UP000541444">
    <property type="component" value="Unassembled WGS sequence"/>
</dbReference>
<evidence type="ECO:0000313" key="1">
    <source>
        <dbReference type="EMBL" id="KAF6137088.1"/>
    </source>
</evidence>
<protein>
    <submittedName>
        <fullName evidence="1">Uncharacterized protein</fullName>
    </submittedName>
</protein>
<name>A0A7J7L3F1_9MAGN</name>
<gene>
    <name evidence="1" type="ORF">GIB67_030852</name>
</gene>
<dbReference type="Gene3D" id="3.60.20.10">
    <property type="entry name" value="Glutamine Phosphoribosylpyrophosphate, subunit 1, domain 1"/>
    <property type="match status" value="1"/>
</dbReference>
<accession>A0A7J7L3F1</accession>
<evidence type="ECO:0000313" key="2">
    <source>
        <dbReference type="Proteomes" id="UP000541444"/>
    </source>
</evidence>